<organism evidence="9 10">
    <name type="scientific">Genlisea aurea</name>
    <dbReference type="NCBI Taxonomy" id="192259"/>
    <lineage>
        <taxon>Eukaryota</taxon>
        <taxon>Viridiplantae</taxon>
        <taxon>Streptophyta</taxon>
        <taxon>Embryophyta</taxon>
        <taxon>Tracheophyta</taxon>
        <taxon>Spermatophyta</taxon>
        <taxon>Magnoliopsida</taxon>
        <taxon>eudicotyledons</taxon>
        <taxon>Gunneridae</taxon>
        <taxon>Pentapetalae</taxon>
        <taxon>asterids</taxon>
        <taxon>lamiids</taxon>
        <taxon>Lamiales</taxon>
        <taxon>Lentibulariaceae</taxon>
        <taxon>Genlisea</taxon>
    </lineage>
</organism>
<evidence type="ECO:0000256" key="5">
    <source>
        <dbReference type="ARBA" id="ARBA00023054"/>
    </source>
</evidence>
<dbReference type="PANTHER" id="PTHR13815">
    <property type="entry name" value="GOLGIN-84"/>
    <property type="match status" value="1"/>
</dbReference>
<evidence type="ECO:0000256" key="1">
    <source>
        <dbReference type="ARBA" id="ARBA00004194"/>
    </source>
</evidence>
<feature type="compositionally biased region" description="Basic and acidic residues" evidence="8">
    <location>
        <begin position="132"/>
        <end position="144"/>
    </location>
</feature>
<evidence type="ECO:0000256" key="7">
    <source>
        <dbReference type="SAM" id="Coils"/>
    </source>
</evidence>
<evidence type="ECO:0000256" key="6">
    <source>
        <dbReference type="ARBA" id="ARBA00023136"/>
    </source>
</evidence>
<dbReference type="AlphaFoldDB" id="S8CFF0"/>
<feature type="coiled-coil region" evidence="7">
    <location>
        <begin position="5"/>
        <end position="40"/>
    </location>
</feature>
<proteinExistence type="predicted"/>
<reference evidence="9 10" key="1">
    <citation type="journal article" date="2013" name="BMC Genomics">
        <title>The miniature genome of a carnivorous plant Genlisea aurea contains a low number of genes and short non-coding sequences.</title>
        <authorList>
            <person name="Leushkin E.V."/>
            <person name="Sutormin R.A."/>
            <person name="Nabieva E.R."/>
            <person name="Penin A.A."/>
            <person name="Kondrashov A.S."/>
            <person name="Logacheva M.D."/>
        </authorList>
    </citation>
    <scope>NUCLEOTIDE SEQUENCE [LARGE SCALE GENOMIC DNA]</scope>
</reference>
<evidence type="ECO:0000256" key="2">
    <source>
        <dbReference type="ARBA" id="ARBA00022692"/>
    </source>
</evidence>
<keyword evidence="2" id="KW-0812">Transmembrane</keyword>
<keyword evidence="4" id="KW-0333">Golgi apparatus</keyword>
<dbReference type="OrthoDB" id="248903at2759"/>
<dbReference type="Proteomes" id="UP000015453">
    <property type="component" value="Unassembled WGS sequence"/>
</dbReference>
<name>S8CFF0_9LAMI</name>
<sequence length="191" mass="22041">LQETMESIMRNRELAETRMIQALREEVAAAERRVEEERSSHNAMKLAAREREVELEQRAIEATAALVKIQRTADDRASKAAEIEQKMALLEIECASLNQELQHMEARARLGQKKSSEDANQVMQVQALQEEVDRARQGQREAESKLSSLEASADAQKMRVELASMKRHVEHYSLQEHMELEKRYRELTDLL</sequence>
<evidence type="ECO:0000256" key="3">
    <source>
        <dbReference type="ARBA" id="ARBA00022989"/>
    </source>
</evidence>
<feature type="non-terminal residue" evidence="9">
    <location>
        <position position="1"/>
    </location>
</feature>
<dbReference type="PANTHER" id="PTHR13815:SF7">
    <property type="entry name" value="GOLGIN SUBFAMILY A MEMBER 5"/>
    <property type="match status" value="1"/>
</dbReference>
<dbReference type="GO" id="GO:0000139">
    <property type="term" value="C:Golgi membrane"/>
    <property type="evidence" value="ECO:0007669"/>
    <property type="project" value="UniProtKB-SubCell"/>
</dbReference>
<protein>
    <submittedName>
        <fullName evidence="9">Uncharacterized protein</fullName>
    </submittedName>
</protein>
<dbReference type="GO" id="GO:0007030">
    <property type="term" value="P:Golgi organization"/>
    <property type="evidence" value="ECO:0007669"/>
    <property type="project" value="InterPro"/>
</dbReference>
<dbReference type="GO" id="GO:0031985">
    <property type="term" value="C:Golgi cisterna"/>
    <property type="evidence" value="ECO:0007669"/>
    <property type="project" value="TreeGrafter"/>
</dbReference>
<gene>
    <name evidence="9" type="ORF">M569_11519</name>
</gene>
<feature type="region of interest" description="Disordered" evidence="8">
    <location>
        <begin position="132"/>
        <end position="151"/>
    </location>
</feature>
<keyword evidence="6" id="KW-0472">Membrane</keyword>
<dbReference type="GO" id="GO:0000301">
    <property type="term" value="P:retrograde transport, vesicle recycling within Golgi"/>
    <property type="evidence" value="ECO:0007669"/>
    <property type="project" value="TreeGrafter"/>
</dbReference>
<keyword evidence="3" id="KW-1133">Transmembrane helix</keyword>
<comment type="subcellular location">
    <subcellularLocation>
        <location evidence="1">Golgi apparatus membrane</location>
        <topology evidence="1">Single-pass membrane protein</topology>
    </subcellularLocation>
</comment>
<comment type="caution">
    <text evidence="9">The sequence shown here is derived from an EMBL/GenBank/DDBJ whole genome shotgun (WGS) entry which is preliminary data.</text>
</comment>
<accession>S8CFF0</accession>
<dbReference type="InterPro" id="IPR019177">
    <property type="entry name" value="Golgin_subfamily_A_member_5"/>
</dbReference>
<keyword evidence="10" id="KW-1185">Reference proteome</keyword>
<dbReference type="EMBL" id="AUSU01005592">
    <property type="protein sequence ID" value="EPS63266.1"/>
    <property type="molecule type" value="Genomic_DNA"/>
</dbReference>
<evidence type="ECO:0000256" key="8">
    <source>
        <dbReference type="SAM" id="MobiDB-lite"/>
    </source>
</evidence>
<keyword evidence="5 7" id="KW-0175">Coiled coil</keyword>
<evidence type="ECO:0000313" key="10">
    <source>
        <dbReference type="Proteomes" id="UP000015453"/>
    </source>
</evidence>
<evidence type="ECO:0000313" key="9">
    <source>
        <dbReference type="EMBL" id="EPS63266.1"/>
    </source>
</evidence>
<feature type="non-terminal residue" evidence="9">
    <location>
        <position position="191"/>
    </location>
</feature>
<evidence type="ECO:0000256" key="4">
    <source>
        <dbReference type="ARBA" id="ARBA00023034"/>
    </source>
</evidence>